<evidence type="ECO:0000313" key="2">
    <source>
        <dbReference type="EMBL" id="KAJ7328363.1"/>
    </source>
</evidence>
<organism evidence="2 3">
    <name type="scientific">Mycena albidolilacea</name>
    <dbReference type="NCBI Taxonomy" id="1033008"/>
    <lineage>
        <taxon>Eukaryota</taxon>
        <taxon>Fungi</taxon>
        <taxon>Dikarya</taxon>
        <taxon>Basidiomycota</taxon>
        <taxon>Agaricomycotina</taxon>
        <taxon>Agaricomycetes</taxon>
        <taxon>Agaricomycetidae</taxon>
        <taxon>Agaricales</taxon>
        <taxon>Marasmiineae</taxon>
        <taxon>Mycenaceae</taxon>
        <taxon>Mycena</taxon>
    </lineage>
</organism>
<dbReference type="InterPro" id="IPR020835">
    <property type="entry name" value="Catalase_sf"/>
</dbReference>
<dbReference type="InterPro" id="IPR011614">
    <property type="entry name" value="Catalase_core"/>
</dbReference>
<dbReference type="InterPro" id="IPR024168">
    <property type="entry name" value="Catalase_SrpA-type_pred"/>
</dbReference>
<dbReference type="EMBL" id="JARIHO010000039">
    <property type="protein sequence ID" value="KAJ7328363.1"/>
    <property type="molecule type" value="Genomic_DNA"/>
</dbReference>
<dbReference type="GO" id="GO:0042542">
    <property type="term" value="P:response to hydrogen peroxide"/>
    <property type="evidence" value="ECO:0007669"/>
    <property type="project" value="TreeGrafter"/>
</dbReference>
<gene>
    <name evidence="2" type="ORF">DFH08DRAFT_786625</name>
</gene>
<dbReference type="PANTHER" id="PTHR11465:SF62">
    <property type="entry name" value="CATALASE T"/>
    <property type="match status" value="1"/>
</dbReference>
<accession>A0AAD6ZMN6</accession>
<evidence type="ECO:0000313" key="3">
    <source>
        <dbReference type="Proteomes" id="UP001218218"/>
    </source>
</evidence>
<dbReference type="GO" id="GO:0042744">
    <property type="term" value="P:hydrogen peroxide catabolic process"/>
    <property type="evidence" value="ECO:0007669"/>
    <property type="project" value="TreeGrafter"/>
</dbReference>
<proteinExistence type="predicted"/>
<dbReference type="GO" id="GO:0005777">
    <property type="term" value="C:peroxisome"/>
    <property type="evidence" value="ECO:0007669"/>
    <property type="project" value="TreeGrafter"/>
</dbReference>
<dbReference type="PIRSF" id="PIRSF000296">
    <property type="entry name" value="SrpA"/>
    <property type="match status" value="1"/>
</dbReference>
<dbReference type="Gene3D" id="1.20.1280.120">
    <property type="match status" value="1"/>
</dbReference>
<dbReference type="GO" id="GO:0004096">
    <property type="term" value="F:catalase activity"/>
    <property type="evidence" value="ECO:0007669"/>
    <property type="project" value="InterPro"/>
</dbReference>
<dbReference type="InterPro" id="IPR018028">
    <property type="entry name" value="Catalase"/>
</dbReference>
<dbReference type="SUPFAM" id="SSF56634">
    <property type="entry name" value="Heme-dependent catalase-like"/>
    <property type="match status" value="1"/>
</dbReference>
<dbReference type="PROSITE" id="PS51402">
    <property type="entry name" value="CATALASE_3"/>
    <property type="match status" value="1"/>
</dbReference>
<dbReference type="GO" id="GO:0020037">
    <property type="term" value="F:heme binding"/>
    <property type="evidence" value="ECO:0007669"/>
    <property type="project" value="InterPro"/>
</dbReference>
<sequence>MPLPSDPKLIALGEDIIAQLDAIFGLHPGFRPVHARGAMLTGTFAPTPEASALSSAPHFNQPSTPVTVRFSSSTGLPSIPDTDPNANPRGIGLRFNLGEHLHTDIVAHSTPAFPARNGTEFLDFFRALAGGTVEQFLGSHPAALAFVQTPKPFPTSLAHEGYFALNAFKFTSSAGITRFGRYTIIPDAGLQYLDEVAVKSKDANYLYDELSERVANGPITFHLLCQIANDGDVTDDVTVHWPKDRATVILGKLTLTTLVTDKDHDRIIFDPTPRIDGIEESDDPLFEVRAAVYLMSGRRRRAAAAASEET</sequence>
<dbReference type="GO" id="GO:0005739">
    <property type="term" value="C:mitochondrion"/>
    <property type="evidence" value="ECO:0007669"/>
    <property type="project" value="TreeGrafter"/>
</dbReference>
<keyword evidence="3" id="KW-1185">Reference proteome</keyword>
<dbReference type="CDD" id="cd08153">
    <property type="entry name" value="srpA_like"/>
    <property type="match status" value="1"/>
</dbReference>
<protein>
    <submittedName>
        <fullName evidence="2">Catalase related subgroup domain-containing protein</fullName>
    </submittedName>
</protein>
<evidence type="ECO:0000259" key="1">
    <source>
        <dbReference type="SMART" id="SM01060"/>
    </source>
</evidence>
<comment type="caution">
    <text evidence="2">The sequence shown here is derived from an EMBL/GenBank/DDBJ whole genome shotgun (WGS) entry which is preliminary data.</text>
</comment>
<dbReference type="AlphaFoldDB" id="A0AAD6ZMN6"/>
<dbReference type="PANTHER" id="PTHR11465">
    <property type="entry name" value="CATALASE"/>
    <property type="match status" value="1"/>
</dbReference>
<reference evidence="2" key="1">
    <citation type="submission" date="2023-03" db="EMBL/GenBank/DDBJ databases">
        <title>Massive genome expansion in bonnet fungi (Mycena s.s.) driven by repeated elements and novel gene families across ecological guilds.</title>
        <authorList>
            <consortium name="Lawrence Berkeley National Laboratory"/>
            <person name="Harder C.B."/>
            <person name="Miyauchi S."/>
            <person name="Viragh M."/>
            <person name="Kuo A."/>
            <person name="Thoen E."/>
            <person name="Andreopoulos B."/>
            <person name="Lu D."/>
            <person name="Skrede I."/>
            <person name="Drula E."/>
            <person name="Henrissat B."/>
            <person name="Morin E."/>
            <person name="Kohler A."/>
            <person name="Barry K."/>
            <person name="LaButti K."/>
            <person name="Morin E."/>
            <person name="Salamov A."/>
            <person name="Lipzen A."/>
            <person name="Mereny Z."/>
            <person name="Hegedus B."/>
            <person name="Baldrian P."/>
            <person name="Stursova M."/>
            <person name="Weitz H."/>
            <person name="Taylor A."/>
            <person name="Grigoriev I.V."/>
            <person name="Nagy L.G."/>
            <person name="Martin F."/>
            <person name="Kauserud H."/>
        </authorList>
    </citation>
    <scope>NUCLEOTIDE SEQUENCE</scope>
    <source>
        <strain evidence="2">CBHHK002</strain>
    </source>
</reference>
<feature type="domain" description="Catalase core" evidence="1">
    <location>
        <begin position="1"/>
        <end position="310"/>
    </location>
</feature>
<dbReference type="Pfam" id="PF00199">
    <property type="entry name" value="Catalase"/>
    <property type="match status" value="1"/>
</dbReference>
<dbReference type="Gene3D" id="2.40.180.10">
    <property type="entry name" value="Catalase core domain"/>
    <property type="match status" value="1"/>
</dbReference>
<name>A0AAD6ZMN6_9AGAR</name>
<dbReference type="SMART" id="SM01060">
    <property type="entry name" value="Catalase"/>
    <property type="match status" value="1"/>
</dbReference>
<dbReference type="Proteomes" id="UP001218218">
    <property type="component" value="Unassembled WGS sequence"/>
</dbReference>